<dbReference type="EMBL" id="JAAMPC010000005">
    <property type="protein sequence ID" value="KAG2312421.1"/>
    <property type="molecule type" value="Genomic_DNA"/>
</dbReference>
<organism evidence="2 3">
    <name type="scientific">Brassica carinata</name>
    <name type="common">Ethiopian mustard</name>
    <name type="synonym">Abyssinian cabbage</name>
    <dbReference type="NCBI Taxonomy" id="52824"/>
    <lineage>
        <taxon>Eukaryota</taxon>
        <taxon>Viridiplantae</taxon>
        <taxon>Streptophyta</taxon>
        <taxon>Embryophyta</taxon>
        <taxon>Tracheophyta</taxon>
        <taxon>Spermatophyta</taxon>
        <taxon>Magnoliopsida</taxon>
        <taxon>eudicotyledons</taxon>
        <taxon>Gunneridae</taxon>
        <taxon>Pentapetalae</taxon>
        <taxon>rosids</taxon>
        <taxon>malvids</taxon>
        <taxon>Brassicales</taxon>
        <taxon>Brassicaceae</taxon>
        <taxon>Brassiceae</taxon>
        <taxon>Brassica</taxon>
    </lineage>
</organism>
<evidence type="ECO:0000313" key="3">
    <source>
        <dbReference type="Proteomes" id="UP000886595"/>
    </source>
</evidence>
<reference evidence="2 3" key="1">
    <citation type="submission" date="2020-02" db="EMBL/GenBank/DDBJ databases">
        <authorList>
            <person name="Ma Q."/>
            <person name="Huang Y."/>
            <person name="Song X."/>
            <person name="Pei D."/>
        </authorList>
    </citation>
    <scope>NUCLEOTIDE SEQUENCE [LARGE SCALE GENOMIC DNA]</scope>
    <source>
        <strain evidence="2">Sxm20200214</strain>
        <tissue evidence="2">Leaf</tissue>
    </source>
</reference>
<keyword evidence="1" id="KW-1133">Transmembrane helix</keyword>
<dbReference type="OrthoDB" id="10550293at2759"/>
<dbReference type="Proteomes" id="UP000886595">
    <property type="component" value="Unassembled WGS sequence"/>
</dbReference>
<evidence type="ECO:0000256" key="1">
    <source>
        <dbReference type="SAM" id="Phobius"/>
    </source>
</evidence>
<sequence>MVIRFRWSRLWYMAYGNGKLTQDGPTTPSDLVAASLSHVFALFVAVSVGANVSIKIWANRWSLYSR</sequence>
<protein>
    <submittedName>
        <fullName evidence="2">Uncharacterized protein</fullName>
    </submittedName>
</protein>
<evidence type="ECO:0000313" key="2">
    <source>
        <dbReference type="EMBL" id="KAG2312421.1"/>
    </source>
</evidence>
<proteinExistence type="predicted"/>
<accession>A0A8X7VJE4</accession>
<dbReference type="AlphaFoldDB" id="A0A8X7VJE4"/>
<gene>
    <name evidence="2" type="ORF">Bca52824_023978</name>
</gene>
<keyword evidence="1" id="KW-0472">Membrane</keyword>
<comment type="caution">
    <text evidence="2">The sequence shown here is derived from an EMBL/GenBank/DDBJ whole genome shotgun (WGS) entry which is preliminary data.</text>
</comment>
<keyword evidence="1" id="KW-0812">Transmembrane</keyword>
<feature type="transmembrane region" description="Helical" evidence="1">
    <location>
        <begin position="39"/>
        <end position="58"/>
    </location>
</feature>
<keyword evidence="3" id="KW-1185">Reference proteome</keyword>
<name>A0A8X7VJE4_BRACI</name>